<evidence type="ECO:0000259" key="1">
    <source>
        <dbReference type="Pfam" id="PF12724"/>
    </source>
</evidence>
<dbReference type="AlphaFoldDB" id="A0A380LMI2"/>
<dbReference type="GO" id="GO:0006783">
    <property type="term" value="P:heme biosynthetic process"/>
    <property type="evidence" value="ECO:0007669"/>
    <property type="project" value="TreeGrafter"/>
</dbReference>
<protein>
    <submittedName>
        <fullName evidence="2">Flavodoxin</fullName>
    </submittedName>
</protein>
<dbReference type="Pfam" id="PF12724">
    <property type="entry name" value="Flavodoxin_5"/>
    <property type="match status" value="1"/>
</dbReference>
<dbReference type="GO" id="GO:0070819">
    <property type="term" value="F:menaquinone-dependent protoporphyrinogen oxidase activity"/>
    <property type="evidence" value="ECO:0007669"/>
    <property type="project" value="TreeGrafter"/>
</dbReference>
<dbReference type="GO" id="GO:0010181">
    <property type="term" value="F:FMN binding"/>
    <property type="evidence" value="ECO:0007669"/>
    <property type="project" value="TreeGrafter"/>
</dbReference>
<dbReference type="EMBL" id="UHFX01000003">
    <property type="protein sequence ID" value="SUO04473.1"/>
    <property type="molecule type" value="Genomic_DNA"/>
</dbReference>
<dbReference type="Gene3D" id="3.40.50.360">
    <property type="match status" value="1"/>
</dbReference>
<feature type="domain" description="Flavodoxin" evidence="1">
    <location>
        <begin position="3"/>
        <end position="140"/>
    </location>
</feature>
<dbReference type="Proteomes" id="UP000255523">
    <property type="component" value="Unassembled WGS sequence"/>
</dbReference>
<dbReference type="PANTHER" id="PTHR38030:SF2">
    <property type="entry name" value="PROTOPORPHYRINOGEN IX DEHYDROGENASE [QUINONE]"/>
    <property type="match status" value="1"/>
</dbReference>
<dbReference type="InterPro" id="IPR029039">
    <property type="entry name" value="Flavoprotein-like_sf"/>
</dbReference>
<dbReference type="InterPro" id="IPR026816">
    <property type="entry name" value="Flavodoxin_dom"/>
</dbReference>
<accession>A0A380LMI2</accession>
<organism evidence="2 3">
    <name type="scientific">Faecalicoccus pleomorphus</name>
    <dbReference type="NCBI Taxonomy" id="1323"/>
    <lineage>
        <taxon>Bacteria</taxon>
        <taxon>Bacillati</taxon>
        <taxon>Bacillota</taxon>
        <taxon>Erysipelotrichia</taxon>
        <taxon>Erysipelotrichales</taxon>
        <taxon>Erysipelotrichaceae</taxon>
        <taxon>Faecalicoccus</taxon>
    </lineage>
</organism>
<proteinExistence type="predicted"/>
<evidence type="ECO:0000313" key="3">
    <source>
        <dbReference type="Proteomes" id="UP000255523"/>
    </source>
</evidence>
<reference evidence="2 3" key="1">
    <citation type="submission" date="2018-06" db="EMBL/GenBank/DDBJ databases">
        <authorList>
            <consortium name="Pathogen Informatics"/>
            <person name="Doyle S."/>
        </authorList>
    </citation>
    <scope>NUCLEOTIDE SEQUENCE [LARGE SCALE GENOMIC DNA]</scope>
    <source>
        <strain evidence="2 3">NCTC11087</strain>
    </source>
</reference>
<sequence>MDIIIYGTHYGTAQRYAQELSKRTKIEAISFENVQDINMYDTIIYIGSLYAGTVLGLSKTFKKMKDASHTTMILVTIGLSDPFDDQNISEIEKNISHQISKEIFQSIRTIFHFRGAMDYRKLSFGHRAMIKLLYSAIKNKPEDTLTAVDRAIKEAYNKNVDFTNFQELEKIIREM</sequence>
<gene>
    <name evidence="2" type="ORF">NCTC11087_01391</name>
</gene>
<dbReference type="InterPro" id="IPR052200">
    <property type="entry name" value="Protoporphyrinogen_IX_DH"/>
</dbReference>
<dbReference type="SUPFAM" id="SSF52218">
    <property type="entry name" value="Flavoproteins"/>
    <property type="match status" value="1"/>
</dbReference>
<evidence type="ECO:0000313" key="2">
    <source>
        <dbReference type="EMBL" id="SUO04473.1"/>
    </source>
</evidence>
<dbReference type="PANTHER" id="PTHR38030">
    <property type="entry name" value="PROTOPORPHYRINOGEN IX DEHYDROGENASE [MENAQUINONE]"/>
    <property type="match status" value="1"/>
</dbReference>
<name>A0A380LMI2_9FIRM</name>
<keyword evidence="3" id="KW-1185">Reference proteome</keyword>
<dbReference type="RefSeq" id="WP_027969025.1">
    <property type="nucleotide sequence ID" value="NZ_CAUWMU010000001.1"/>
</dbReference>